<dbReference type="RefSeq" id="WP_014802944.1">
    <property type="nucleotide sequence ID" value="NC_018020.1"/>
</dbReference>
<evidence type="ECO:0000259" key="1">
    <source>
        <dbReference type="PROSITE" id="PS50404"/>
    </source>
</evidence>
<keyword evidence="3" id="KW-1185">Reference proteome</keyword>
<dbReference type="Pfam" id="PF13417">
    <property type="entry name" value="GST_N_3"/>
    <property type="match status" value="1"/>
</dbReference>
<name>I4B578_TURPD</name>
<sequence>MRLISISISHYVEKVKWALQLAGLPFTEESYIPGLHAAVTLWHTGGRHRATPVLIDDGEVIPDSTAILQHLAARYRQTWLYAHPEALVLEERFDASIGPHTRRFIYRHLFDNELSLAEIFSQDVVPAWQKRMLPLAAPMLKAGMIAEMAIYHDEAERSRLVFEAEFAYVDKLLQDGRPFLCGEKISAADITFAALAAPVILPSEYGARLPDLNSVKPGSTLPAVIEGYRNTTAGKYVQRLYRENRR</sequence>
<protein>
    <submittedName>
        <fullName evidence="2">Glutathione S-transferase domain-containing protein</fullName>
    </submittedName>
</protein>
<dbReference type="Gene3D" id="3.40.30.10">
    <property type="entry name" value="Glutaredoxin"/>
    <property type="match status" value="1"/>
</dbReference>
<dbReference type="Gene3D" id="1.20.1050.10">
    <property type="match status" value="1"/>
</dbReference>
<dbReference type="SUPFAM" id="SSF47616">
    <property type="entry name" value="GST C-terminal domain-like"/>
    <property type="match status" value="1"/>
</dbReference>
<feature type="domain" description="GST N-terminal" evidence="1">
    <location>
        <begin position="1"/>
        <end position="79"/>
    </location>
</feature>
<dbReference type="InterPro" id="IPR036249">
    <property type="entry name" value="Thioredoxin-like_sf"/>
</dbReference>
<dbReference type="InterPro" id="IPR036282">
    <property type="entry name" value="Glutathione-S-Trfase_C_sf"/>
</dbReference>
<dbReference type="EMBL" id="CP002959">
    <property type="protein sequence ID" value="AFM12435.1"/>
    <property type="molecule type" value="Genomic_DNA"/>
</dbReference>
<organism evidence="2 3">
    <name type="scientific">Turneriella parva (strain ATCC BAA-1111 / DSM 21527 / NCTC 11395 / H)</name>
    <name type="common">Leptospira parva</name>
    <dbReference type="NCBI Taxonomy" id="869212"/>
    <lineage>
        <taxon>Bacteria</taxon>
        <taxon>Pseudomonadati</taxon>
        <taxon>Spirochaetota</taxon>
        <taxon>Spirochaetia</taxon>
        <taxon>Leptospirales</taxon>
        <taxon>Leptospiraceae</taxon>
        <taxon>Turneriella</taxon>
    </lineage>
</organism>
<evidence type="ECO:0000313" key="3">
    <source>
        <dbReference type="Proteomes" id="UP000006048"/>
    </source>
</evidence>
<reference evidence="2 3" key="1">
    <citation type="submission" date="2012-06" db="EMBL/GenBank/DDBJ databases">
        <title>The complete chromosome of genome of Turneriella parva DSM 21527.</title>
        <authorList>
            <consortium name="US DOE Joint Genome Institute (JGI-PGF)"/>
            <person name="Lucas S."/>
            <person name="Han J."/>
            <person name="Lapidus A."/>
            <person name="Bruce D."/>
            <person name="Goodwin L."/>
            <person name="Pitluck S."/>
            <person name="Peters L."/>
            <person name="Kyrpides N."/>
            <person name="Mavromatis K."/>
            <person name="Ivanova N."/>
            <person name="Mikhailova N."/>
            <person name="Chertkov O."/>
            <person name="Detter J.C."/>
            <person name="Tapia R."/>
            <person name="Han C."/>
            <person name="Land M."/>
            <person name="Hauser L."/>
            <person name="Markowitz V."/>
            <person name="Cheng J.-F."/>
            <person name="Hugenholtz P."/>
            <person name="Woyke T."/>
            <person name="Wu D."/>
            <person name="Gronow S."/>
            <person name="Wellnitz S."/>
            <person name="Brambilla E."/>
            <person name="Klenk H.-P."/>
            <person name="Eisen J.A."/>
        </authorList>
    </citation>
    <scope>NUCLEOTIDE SEQUENCE [LARGE SCALE GENOMIC DNA]</scope>
    <source>
        <strain evidence="3">ATCC BAA-1111 / DSM 21527 / NCTC 11395 / H</strain>
    </source>
</reference>
<dbReference type="HOGENOM" id="CLU_011226_0_3_12"/>
<dbReference type="PROSITE" id="PS50404">
    <property type="entry name" value="GST_NTER"/>
    <property type="match status" value="1"/>
</dbReference>
<dbReference type="STRING" id="869212.Turpa_1788"/>
<evidence type="ECO:0000313" key="2">
    <source>
        <dbReference type="EMBL" id="AFM12435.1"/>
    </source>
</evidence>
<dbReference type="KEGG" id="tpx:Turpa_1788"/>
<proteinExistence type="predicted"/>
<gene>
    <name evidence="2" type="ordered locus">Turpa_1788</name>
</gene>
<dbReference type="AlphaFoldDB" id="I4B578"/>
<dbReference type="OrthoDB" id="5242791at2"/>
<accession>I4B578</accession>
<dbReference type="PATRIC" id="fig|869212.3.peg.1785"/>
<dbReference type="SUPFAM" id="SSF52833">
    <property type="entry name" value="Thioredoxin-like"/>
    <property type="match status" value="1"/>
</dbReference>
<dbReference type="InterPro" id="IPR004045">
    <property type="entry name" value="Glutathione_S-Trfase_N"/>
</dbReference>
<dbReference type="Proteomes" id="UP000006048">
    <property type="component" value="Chromosome"/>
</dbReference>
<dbReference type="CDD" id="cd00570">
    <property type="entry name" value="GST_N_family"/>
    <property type="match status" value="1"/>
</dbReference>